<dbReference type="EMBL" id="CALNXK010000097">
    <property type="protein sequence ID" value="CAH3153794.1"/>
    <property type="molecule type" value="Genomic_DNA"/>
</dbReference>
<proteinExistence type="predicted"/>
<dbReference type="Gene3D" id="1.10.3290.10">
    <property type="entry name" value="Fido-like domain"/>
    <property type="match status" value="1"/>
</dbReference>
<dbReference type="PANTHER" id="PTHR13504:SF38">
    <property type="entry name" value="FIDO DOMAIN-CONTAINING PROTEIN"/>
    <property type="match status" value="1"/>
</dbReference>
<comment type="caution">
    <text evidence="2">The sequence shown here is derived from an EMBL/GenBank/DDBJ whole genome shotgun (WGS) entry which is preliminary data.</text>
</comment>
<name>A0ABN8PZ74_9CNID</name>
<dbReference type="InterPro" id="IPR040198">
    <property type="entry name" value="Fido_containing"/>
</dbReference>
<evidence type="ECO:0000259" key="1">
    <source>
        <dbReference type="PROSITE" id="PS51459"/>
    </source>
</evidence>
<dbReference type="InterPro" id="IPR003812">
    <property type="entry name" value="Fido"/>
</dbReference>
<dbReference type="Pfam" id="PF02661">
    <property type="entry name" value="Fic"/>
    <property type="match status" value="1"/>
</dbReference>
<evidence type="ECO:0000313" key="2">
    <source>
        <dbReference type="EMBL" id="CAH3153794.1"/>
    </source>
</evidence>
<reference evidence="2 3" key="1">
    <citation type="submission" date="2022-05" db="EMBL/GenBank/DDBJ databases">
        <authorList>
            <consortium name="Genoscope - CEA"/>
            <person name="William W."/>
        </authorList>
    </citation>
    <scope>NUCLEOTIDE SEQUENCE [LARGE SCALE GENOMIC DNA]</scope>
</reference>
<accession>A0ABN8PZ74</accession>
<dbReference type="PANTHER" id="PTHR13504">
    <property type="entry name" value="FIDO DOMAIN-CONTAINING PROTEIN DDB_G0283145"/>
    <property type="match status" value="1"/>
</dbReference>
<dbReference type="PROSITE" id="PS51459">
    <property type="entry name" value="FIDO"/>
    <property type="match status" value="1"/>
</dbReference>
<dbReference type="InterPro" id="IPR036597">
    <property type="entry name" value="Fido-like_dom_sf"/>
</dbReference>
<evidence type="ECO:0000313" key="3">
    <source>
        <dbReference type="Proteomes" id="UP001159405"/>
    </source>
</evidence>
<organism evidence="2 3">
    <name type="scientific">Porites lobata</name>
    <dbReference type="NCBI Taxonomy" id="104759"/>
    <lineage>
        <taxon>Eukaryota</taxon>
        <taxon>Metazoa</taxon>
        <taxon>Cnidaria</taxon>
        <taxon>Anthozoa</taxon>
        <taxon>Hexacorallia</taxon>
        <taxon>Scleractinia</taxon>
        <taxon>Fungiina</taxon>
        <taxon>Poritidae</taxon>
        <taxon>Porites</taxon>
    </lineage>
</organism>
<protein>
    <recommendedName>
        <fullName evidence="1">Fido domain-containing protein</fullName>
    </recommendedName>
</protein>
<dbReference type="Proteomes" id="UP001159405">
    <property type="component" value="Unassembled WGS sequence"/>
</dbReference>
<gene>
    <name evidence="2" type="ORF">PLOB_00049728</name>
</gene>
<dbReference type="SUPFAM" id="SSF140931">
    <property type="entry name" value="Fic-like"/>
    <property type="match status" value="1"/>
</dbReference>
<sequence>MGKVVEYPVKHLISFDAVEISPTSASQMTVKEMISEVAKYRKRWDTATKDGTYDQEVVRKVEEQFLVNFIFRSNLEEGHGLRTHDETKSFLSRRDFPRPLSLEEQETINMRNAYENLLAKIKREELDRDYGLLETSLLKEIHRVILQDIPLPKGFTKPGKMSNKPRVTEFRGEIYYYANPEDMESAVVNLLDKYNFLFDSSTKDGLTNFEDLCDFFKTCAWILLELLDLHPFSDGNGRLCRILCSYSLSKLNPFPTPIYSVWNDSPNDAYIEALVEGRNSPGRMFLFLLNAIFQSIFHKFLYRFTQNMLKCKSTFVISFLNESYIFLNEEHALVLNFQNAENHILGLFLGKHIISRLLPTTSDQSETACPSQKYSTAFLTTLILRAINPFSLPQVFPQLHPCSIVLCYISQSKRESFASTSKRYNVTISEIYLVLCRHPCALTTMIVQCSYYQWKNFFEALDKETASTCRTIARKNEHFEALGKETASTCRTIARKNEHVLKKQYMYFKMFVIKLGNFFLSKRHLGCLLIFIGLVSKPGLHSSSCTMFSFLCHFFNYISFY</sequence>
<keyword evidence="3" id="KW-1185">Reference proteome</keyword>
<feature type="domain" description="Fido" evidence="1">
    <location>
        <begin position="133"/>
        <end position="290"/>
    </location>
</feature>